<dbReference type="InterPro" id="IPR013103">
    <property type="entry name" value="RVT_2"/>
</dbReference>
<dbReference type="OrthoDB" id="1000417at2759"/>
<dbReference type="Proteomes" id="UP000198211">
    <property type="component" value="Unassembled WGS sequence"/>
</dbReference>
<dbReference type="EMBL" id="NBNE01006599">
    <property type="protein sequence ID" value="OWZ01799.1"/>
    <property type="molecule type" value="Genomic_DNA"/>
</dbReference>
<sequence>MRLRRPKGAHILKNKWIWVLKENEHRLIRFKARLVVLGCLQIWGLEFDVTFAPVVRIQTTFDFITSFLNAAEERVIYMEQPQGHVKRGYESWVCLLKEVSMDYGSLQRTGTAFCTWCSWSLASRVETRLVLLPIYVDDILLIGAEQDVNSIAEQLKDRFQMNELGSVNYLLGLQIGYDPEKLVIFQQTKYLQDILQKFRMGNAYPGSTPMTTDS</sequence>
<protein>
    <submittedName>
        <fullName evidence="2">Integrase, catalytic core protein</fullName>
    </submittedName>
</protein>
<name>A0A225VA12_9STRA</name>
<dbReference type="Pfam" id="PF07727">
    <property type="entry name" value="RVT_2"/>
    <property type="match status" value="1"/>
</dbReference>
<keyword evidence="3" id="KW-1185">Reference proteome</keyword>
<dbReference type="AlphaFoldDB" id="A0A225VA12"/>
<comment type="caution">
    <text evidence="2">The sequence shown here is derived from an EMBL/GenBank/DDBJ whole genome shotgun (WGS) entry which is preliminary data.</text>
</comment>
<accession>A0A225VA12</accession>
<proteinExistence type="predicted"/>
<evidence type="ECO:0000313" key="3">
    <source>
        <dbReference type="Proteomes" id="UP000198211"/>
    </source>
</evidence>
<reference evidence="3" key="1">
    <citation type="submission" date="2017-03" db="EMBL/GenBank/DDBJ databases">
        <title>Phytopthora megakarya and P. palmivora, two closely related causual agents of cacao black pod achieved similar genome size and gene model numbers by different mechanisms.</title>
        <authorList>
            <person name="Ali S."/>
            <person name="Shao J."/>
            <person name="Larry D.J."/>
            <person name="Kronmiller B."/>
            <person name="Shen D."/>
            <person name="Strem M.D."/>
            <person name="Melnick R.L."/>
            <person name="Guiltinan M.J."/>
            <person name="Tyler B.M."/>
            <person name="Meinhardt L.W."/>
            <person name="Bailey B.A."/>
        </authorList>
    </citation>
    <scope>NUCLEOTIDE SEQUENCE [LARGE SCALE GENOMIC DNA]</scope>
    <source>
        <strain evidence="3">zdho120</strain>
    </source>
</reference>
<organism evidence="2 3">
    <name type="scientific">Phytophthora megakarya</name>
    <dbReference type="NCBI Taxonomy" id="4795"/>
    <lineage>
        <taxon>Eukaryota</taxon>
        <taxon>Sar</taxon>
        <taxon>Stramenopiles</taxon>
        <taxon>Oomycota</taxon>
        <taxon>Peronosporomycetes</taxon>
        <taxon>Peronosporales</taxon>
        <taxon>Peronosporaceae</taxon>
        <taxon>Phytophthora</taxon>
    </lineage>
</organism>
<feature type="non-terminal residue" evidence="2">
    <location>
        <position position="214"/>
    </location>
</feature>
<evidence type="ECO:0000313" key="2">
    <source>
        <dbReference type="EMBL" id="OWZ01799.1"/>
    </source>
</evidence>
<dbReference type="STRING" id="4795.A0A225VA12"/>
<gene>
    <name evidence="2" type="ORF">PHMEG_00026749</name>
</gene>
<feature type="domain" description="Reverse transcriptase Ty1/copia-type" evidence="1">
    <location>
        <begin position="5"/>
        <end position="211"/>
    </location>
</feature>
<evidence type="ECO:0000259" key="1">
    <source>
        <dbReference type="Pfam" id="PF07727"/>
    </source>
</evidence>